<reference evidence="2" key="1">
    <citation type="journal article" date="2007" name="Science">
        <title>Draft genome of the filarial nematode parasite Brugia malayi.</title>
        <authorList>
            <person name="Ghedin E."/>
            <person name="Wang S."/>
            <person name="Spiro D."/>
            <person name="Caler E."/>
            <person name="Zhao Q."/>
            <person name="Crabtree J."/>
            <person name="Allen J.E."/>
            <person name="Delcher A.L."/>
            <person name="Guiliano D.B."/>
            <person name="Miranda-Saavedra D."/>
            <person name="Angiuoli S.V."/>
            <person name="Creasy T."/>
            <person name="Amedeo P."/>
            <person name="Haas B."/>
            <person name="El-Sayed N.M."/>
            <person name="Wortman J.R."/>
            <person name="Feldblyum T."/>
            <person name="Tallon L."/>
            <person name="Schatz M."/>
            <person name="Shumway M."/>
            <person name="Koo H."/>
            <person name="Salzberg S.L."/>
            <person name="Schobel S."/>
            <person name="Pertea M."/>
            <person name="Pop M."/>
            <person name="White O."/>
            <person name="Barton G.J."/>
            <person name="Carlow C.K."/>
            <person name="Crawford M.J."/>
            <person name="Daub J."/>
            <person name="Dimmic M.W."/>
            <person name="Estes C.F."/>
            <person name="Foster J.M."/>
            <person name="Ganatra M."/>
            <person name="Gregory W.F."/>
            <person name="Johnson N.M."/>
            <person name="Jin J."/>
            <person name="Komuniecki R."/>
            <person name="Korf I."/>
            <person name="Kumar S."/>
            <person name="Laney S."/>
            <person name="Li B.W."/>
            <person name="Li W."/>
            <person name="Lindblom T.H."/>
            <person name="Lustigman S."/>
            <person name="Ma D."/>
            <person name="Maina C.V."/>
            <person name="Martin D.M."/>
            <person name="McCarter J.P."/>
            <person name="McReynolds L."/>
            <person name="Mitreva M."/>
            <person name="Nutman T.B."/>
            <person name="Parkinson J."/>
            <person name="Peregrin-Alvarez J.M."/>
            <person name="Poole C."/>
            <person name="Ren Q."/>
            <person name="Saunders L."/>
            <person name="Sluder A.E."/>
            <person name="Smith K."/>
            <person name="Stanke M."/>
            <person name="Unnasch T.R."/>
            <person name="Ware J."/>
            <person name="Wei A.D."/>
            <person name="Weil G."/>
            <person name="Williams D.J."/>
            <person name="Zhang Y."/>
            <person name="Williams S.A."/>
            <person name="Fraser-Liggett C."/>
            <person name="Slatko B."/>
            <person name="Blaxter M.L."/>
            <person name="Scott A.L."/>
        </authorList>
    </citation>
    <scope>NUCLEOTIDE SEQUENCE</scope>
    <source>
        <strain evidence="2">FR3</strain>
    </source>
</reference>
<accession>A0A0J9XX70</accession>
<name>A0A0J9XX70_BRUMA</name>
<proteinExistence type="predicted"/>
<keyword evidence="1" id="KW-0812">Transmembrane</keyword>
<feature type="transmembrane region" description="Helical" evidence="1">
    <location>
        <begin position="12"/>
        <end position="32"/>
    </location>
</feature>
<keyword evidence="1" id="KW-0472">Membrane</keyword>
<evidence type="ECO:0000313" key="2">
    <source>
        <dbReference type="EMBL" id="CDP97233.1"/>
    </source>
</evidence>
<gene>
    <name evidence="2" type="primary">Bm14810</name>
    <name evidence="2" type="ORF">BM_Bm14810</name>
</gene>
<dbReference type="EMBL" id="LN856980">
    <property type="protein sequence ID" value="CDP97233.1"/>
    <property type="molecule type" value="Genomic_DNA"/>
</dbReference>
<sequence>MSFVLSPDWFRYMFGCGSITVCCLELSIYCVLLSKQITELVCIDQPRAELVKC</sequence>
<dbReference type="AlphaFoldDB" id="A0A0J9XX70"/>
<protein>
    <submittedName>
        <fullName evidence="2">Bm14810</fullName>
    </submittedName>
</protein>
<reference evidence="2" key="2">
    <citation type="submission" date="2012-12" db="EMBL/GenBank/DDBJ databases">
        <authorList>
            <person name="Gao Y.W."/>
            <person name="Fan S.T."/>
            <person name="Sun H.T."/>
            <person name="Wang Z."/>
            <person name="Gao X.L."/>
            <person name="Li Y.G."/>
            <person name="Wang T.C."/>
            <person name="Zhang K."/>
            <person name="Xu W.W."/>
            <person name="Yu Z.J."/>
            <person name="Xia X.Z."/>
        </authorList>
    </citation>
    <scope>NUCLEOTIDE SEQUENCE</scope>
    <source>
        <strain evidence="2">FR3</strain>
    </source>
</reference>
<evidence type="ECO:0000256" key="1">
    <source>
        <dbReference type="SAM" id="Phobius"/>
    </source>
</evidence>
<organism evidence="2">
    <name type="scientific">Brugia malayi</name>
    <name type="common">Filarial nematode worm</name>
    <dbReference type="NCBI Taxonomy" id="6279"/>
    <lineage>
        <taxon>Eukaryota</taxon>
        <taxon>Metazoa</taxon>
        <taxon>Ecdysozoa</taxon>
        <taxon>Nematoda</taxon>
        <taxon>Chromadorea</taxon>
        <taxon>Rhabditida</taxon>
        <taxon>Spirurina</taxon>
        <taxon>Spiruromorpha</taxon>
        <taxon>Filarioidea</taxon>
        <taxon>Onchocercidae</taxon>
        <taxon>Brugia</taxon>
    </lineage>
</organism>
<keyword evidence="1" id="KW-1133">Transmembrane helix</keyword>